<feature type="domain" description="FCP1 homology" evidence="2">
    <location>
        <begin position="91"/>
        <end position="361"/>
    </location>
</feature>
<dbReference type="SMART" id="SM00577">
    <property type="entry name" value="CPDc"/>
    <property type="match status" value="1"/>
</dbReference>
<dbReference type="InterPro" id="IPR023214">
    <property type="entry name" value="HAD_sf"/>
</dbReference>
<name>A0ABR1Z9U0_9ROSI</name>
<dbReference type="InterPro" id="IPR004274">
    <property type="entry name" value="FCP1_dom"/>
</dbReference>
<dbReference type="Gene3D" id="3.40.50.1000">
    <property type="entry name" value="HAD superfamily/HAD-like"/>
    <property type="match status" value="2"/>
</dbReference>
<keyword evidence="1" id="KW-0813">Transport</keyword>
<keyword evidence="1" id="KW-0811">Translocation</keyword>
<evidence type="ECO:0000313" key="3">
    <source>
        <dbReference type="EMBL" id="KAK8476765.1"/>
    </source>
</evidence>
<dbReference type="PANTHER" id="PTHR12210">
    <property type="entry name" value="DULLARD PROTEIN PHOSPHATASE"/>
    <property type="match status" value="1"/>
</dbReference>
<dbReference type="Pfam" id="PF03031">
    <property type="entry name" value="NIF"/>
    <property type="match status" value="2"/>
</dbReference>
<keyword evidence="1" id="KW-0812">Transmembrane</keyword>
<dbReference type="InterPro" id="IPR050365">
    <property type="entry name" value="TIM50"/>
</dbReference>
<evidence type="ECO:0000313" key="4">
    <source>
        <dbReference type="Proteomes" id="UP001396334"/>
    </source>
</evidence>
<comment type="subunit">
    <text evidence="1">Component of the TIM23 complex.</text>
</comment>
<dbReference type="SUPFAM" id="SSF56784">
    <property type="entry name" value="HAD-like"/>
    <property type="match status" value="1"/>
</dbReference>
<evidence type="ECO:0000259" key="2">
    <source>
        <dbReference type="PROSITE" id="PS50969"/>
    </source>
</evidence>
<dbReference type="InterPro" id="IPR036412">
    <property type="entry name" value="HAD-like_sf"/>
</dbReference>
<feature type="transmembrane region" description="Helical" evidence="1">
    <location>
        <begin position="21"/>
        <end position="45"/>
    </location>
</feature>
<comment type="caution">
    <text evidence="3">The sequence shown here is derived from an EMBL/GenBank/DDBJ whole genome shotgun (WGS) entry which is preliminary data.</text>
</comment>
<accession>A0ABR1Z9U0</accession>
<comment type="function">
    <text evidence="1">Essential component of the TIM23 complex, a complex that mediates the translocation of transit peptide-containing proteins across the mitochondrial inner membrane.</text>
</comment>
<keyword evidence="1" id="KW-0472">Membrane</keyword>
<keyword evidence="1" id="KW-0809">Transit peptide</keyword>
<reference evidence="3 4" key="1">
    <citation type="journal article" date="2024" name="G3 (Bethesda)">
        <title>Genome assembly of Hibiscus sabdariffa L. provides insights into metabolisms of medicinal natural products.</title>
        <authorList>
            <person name="Kim T."/>
        </authorList>
    </citation>
    <scope>NUCLEOTIDE SEQUENCE [LARGE SCALE GENOMIC DNA]</scope>
    <source>
        <strain evidence="3">TK-2024</strain>
        <tissue evidence="3">Old leaves</tissue>
    </source>
</reference>
<keyword evidence="4" id="KW-1185">Reference proteome</keyword>
<dbReference type="PROSITE" id="PS50969">
    <property type="entry name" value="FCP1"/>
    <property type="match status" value="1"/>
</dbReference>
<organism evidence="3 4">
    <name type="scientific">Hibiscus sabdariffa</name>
    <name type="common">roselle</name>
    <dbReference type="NCBI Taxonomy" id="183260"/>
    <lineage>
        <taxon>Eukaryota</taxon>
        <taxon>Viridiplantae</taxon>
        <taxon>Streptophyta</taxon>
        <taxon>Embryophyta</taxon>
        <taxon>Tracheophyta</taxon>
        <taxon>Spermatophyta</taxon>
        <taxon>Magnoliopsida</taxon>
        <taxon>eudicotyledons</taxon>
        <taxon>Gunneridae</taxon>
        <taxon>Pentapetalae</taxon>
        <taxon>rosids</taxon>
        <taxon>malvids</taxon>
        <taxon>Malvales</taxon>
        <taxon>Malvaceae</taxon>
        <taxon>Malvoideae</taxon>
        <taxon>Hibiscus</taxon>
    </lineage>
</organism>
<keyword evidence="1" id="KW-0653">Protein transport</keyword>
<dbReference type="Proteomes" id="UP001396334">
    <property type="component" value="Unassembled WGS sequence"/>
</dbReference>
<proteinExistence type="inferred from homology"/>
<keyword evidence="1" id="KW-1133">Transmembrane helix</keyword>
<keyword evidence="1" id="KW-0496">Mitochondrion</keyword>
<evidence type="ECO:0000256" key="1">
    <source>
        <dbReference type="RuleBase" id="RU365079"/>
    </source>
</evidence>
<comment type="subcellular location">
    <subcellularLocation>
        <location evidence="1">Mitochondrion inner membrane</location>
        <topology evidence="1">Single-pass membrane protein</topology>
    </subcellularLocation>
</comment>
<dbReference type="EMBL" id="JBBPBN010002074">
    <property type="protein sequence ID" value="KAK8476765.1"/>
    <property type="molecule type" value="Genomic_DNA"/>
</dbReference>
<sequence>MAELTQAEMYSTRSLQVWRALLNWLAFFYQIFAQIITAVGQYPLLSSSSPTTSTSTHRFKPLPGLDSAAMEPPATVEIAGVLDSIVPADEDRVKKFTVVLDLDETLVCAYETSSLPPSLRNQATDAGLKWFELECVTSDKECEGKPKINYVTVFERPGLQDFLNQLSEFAELVLFTAGLEGYARPLVDRIDVENRFNLSTLQAFYNYFLLQPVNGIPCIPFSAGQPHDTQLLDVLLPLLKHLSQQKDVRPVLYDRFHMPEWFQKQGVSTNATRDLENDECDDIAYLIKRQGAGAALFSRYSFHFPFSLVYFHYKEELCPEKTKLLALSNTTECDEAVMKWNRNISHHMDMLIHAGAGGIIL</sequence>
<comment type="similarity">
    <text evidence="1">Belongs to the TIM50 family.</text>
</comment>
<gene>
    <name evidence="3" type="ORF">V6N11_061816</name>
</gene>
<protein>
    <recommendedName>
        <fullName evidence="1">Mitochondrial import inner membrane translocase subunit TIM50</fullName>
    </recommendedName>
</protein>